<comment type="caution">
    <text evidence="5">The sequence shown here is derived from an EMBL/GenBank/DDBJ whole genome shotgun (WGS) entry which is preliminary data.</text>
</comment>
<dbReference type="InterPro" id="IPR027417">
    <property type="entry name" value="P-loop_NTPase"/>
</dbReference>
<gene>
    <name evidence="5" type="ORF">O4H49_13085</name>
</gene>
<dbReference type="Pfam" id="PF17289">
    <property type="entry name" value="Terminase_6C"/>
    <property type="match status" value="1"/>
</dbReference>
<dbReference type="InterPro" id="IPR010332">
    <property type="entry name" value="ATPase_terminase-su_N"/>
</dbReference>
<evidence type="ECO:0000256" key="2">
    <source>
        <dbReference type="SAM" id="MobiDB-lite"/>
    </source>
</evidence>
<protein>
    <submittedName>
        <fullName evidence="5">Terminase family protein</fullName>
    </submittedName>
</protein>
<evidence type="ECO:0000313" key="5">
    <source>
        <dbReference type="EMBL" id="MCZ4281718.1"/>
    </source>
</evidence>
<dbReference type="Gene3D" id="3.40.50.300">
    <property type="entry name" value="P-loop containing nucleotide triphosphate hydrolases"/>
    <property type="match status" value="1"/>
</dbReference>
<dbReference type="EMBL" id="JAPWGY010000004">
    <property type="protein sequence ID" value="MCZ4281718.1"/>
    <property type="molecule type" value="Genomic_DNA"/>
</dbReference>
<accession>A0ABT4LKT9</accession>
<organism evidence="5 6">
    <name type="scientific">Kiloniella laminariae</name>
    <dbReference type="NCBI Taxonomy" id="454162"/>
    <lineage>
        <taxon>Bacteria</taxon>
        <taxon>Pseudomonadati</taxon>
        <taxon>Pseudomonadota</taxon>
        <taxon>Alphaproteobacteria</taxon>
        <taxon>Rhodospirillales</taxon>
        <taxon>Kiloniellaceae</taxon>
        <taxon>Kiloniella</taxon>
    </lineage>
</organism>
<dbReference type="InterPro" id="IPR035421">
    <property type="entry name" value="Terminase_6C"/>
</dbReference>
<dbReference type="Proteomes" id="UP001069802">
    <property type="component" value="Unassembled WGS sequence"/>
</dbReference>
<name>A0ABT4LKT9_9PROT</name>
<dbReference type="Pfam" id="PF03237">
    <property type="entry name" value="Terminase_6N"/>
    <property type="match status" value="1"/>
</dbReference>
<keyword evidence="6" id="KW-1185">Reference proteome</keyword>
<keyword evidence="1" id="KW-1188">Viral release from host cell</keyword>
<dbReference type="Pfam" id="PF06056">
    <property type="entry name" value="Terminase_5"/>
    <property type="match status" value="1"/>
</dbReference>
<evidence type="ECO:0000259" key="4">
    <source>
        <dbReference type="Pfam" id="PF17289"/>
    </source>
</evidence>
<evidence type="ECO:0000256" key="1">
    <source>
        <dbReference type="ARBA" id="ARBA00022612"/>
    </source>
</evidence>
<proteinExistence type="predicted"/>
<feature type="domain" description="Terminase large subunit gp17-like C-terminal" evidence="4">
    <location>
        <begin position="422"/>
        <end position="580"/>
    </location>
</feature>
<dbReference type="RefSeq" id="WP_269423880.1">
    <property type="nucleotide sequence ID" value="NZ_JAPWGY010000004.1"/>
</dbReference>
<feature type="region of interest" description="Disordered" evidence="2">
    <location>
        <begin position="116"/>
        <end position="139"/>
    </location>
</feature>
<feature type="compositionally biased region" description="Basic residues" evidence="2">
    <location>
        <begin position="121"/>
        <end position="130"/>
    </location>
</feature>
<feature type="domain" description="Terminase ATPase subunit N-terminal" evidence="3">
    <location>
        <begin position="22"/>
        <end position="75"/>
    </location>
</feature>
<reference evidence="5" key="1">
    <citation type="submission" date="2022-12" db="EMBL/GenBank/DDBJ databases">
        <title>Bacterial isolates from different developmental stages of Nematostella vectensis.</title>
        <authorList>
            <person name="Fraune S."/>
        </authorList>
    </citation>
    <scope>NUCLEOTIDE SEQUENCE</scope>
    <source>
        <strain evidence="5">G21630-S1</strain>
    </source>
</reference>
<sequence length="604" mass="69345">MTEKTRSPDQNPDQNVVAHNARIQARTLYWQGYTIMEISKALNLAYPTVDSWKRRDKWDEATVAVQVEANIHLRVNQLIMKAEKSEGDYREIDNLTKVLERTARIVRYAEGGKESDLNPKIKNRNSGKKKKPDETKNALSEEQVEALVTDFDKNLFGHQRKWRRARKKYRLRNILKSRQIGATWYFAREAFVDAITTGDNQIFLSASKAQAHVFKEYIIQWVKEVCDVTLRGDPIKLWNGATLYFLGTNSRTAQSYHGHLYMDEYFWIPRFAEFRKVASGMAVHKKWTQTYFSTPSTIGHQAYPFWSGEAWNKGKDQADKVQIDISHTALKSGVLCDDGQWRQIVTVEDAAQAGCDLFDLVSLKLEYNEHDYQNLFMCQFVDDHVSFFKMSQLEKCMVDTWTAWRDVDFTSLRPYGDLPVWIGYDPSRFKDDASVVVIAPPAVPGGKYRILERVKWKDTDFETQANGIKRLTEKYNVVHIGIDTSTIGLGVFELVQKFFPRAVSISYSVEVKNRLVLKAYQVISRRRLEFDSGWSDLAMAFMTIRKTATASGRQTTFQASRTSETGHADEAWAVMHALQAEGITAIDEPGDNPVSFMEIFDGND</sequence>
<evidence type="ECO:0000313" key="6">
    <source>
        <dbReference type="Proteomes" id="UP001069802"/>
    </source>
</evidence>
<dbReference type="Gene3D" id="3.30.420.240">
    <property type="match status" value="1"/>
</dbReference>
<evidence type="ECO:0000259" key="3">
    <source>
        <dbReference type="Pfam" id="PF06056"/>
    </source>
</evidence>